<dbReference type="EMBL" id="JAVDYD010000001">
    <property type="protein sequence ID" value="MDR7338715.1"/>
    <property type="molecule type" value="Genomic_DNA"/>
</dbReference>
<protein>
    <submittedName>
        <fullName evidence="1">Uncharacterized protein</fullName>
    </submittedName>
</protein>
<keyword evidence="2" id="KW-1185">Reference proteome</keyword>
<reference evidence="1 2" key="1">
    <citation type="submission" date="2023-07" db="EMBL/GenBank/DDBJ databases">
        <title>Sequencing the genomes of 1000 actinobacteria strains.</title>
        <authorList>
            <person name="Klenk H.-P."/>
        </authorList>
    </citation>
    <scope>NUCLEOTIDE SEQUENCE [LARGE SCALE GENOMIC DNA]</scope>
    <source>
        <strain evidence="1 2">DSM 44724</strain>
    </source>
</reference>
<name>A0ABU2ANE6_9ACTN</name>
<dbReference type="Proteomes" id="UP001183604">
    <property type="component" value="Unassembled WGS sequence"/>
</dbReference>
<evidence type="ECO:0000313" key="1">
    <source>
        <dbReference type="EMBL" id="MDR7338715.1"/>
    </source>
</evidence>
<evidence type="ECO:0000313" key="2">
    <source>
        <dbReference type="Proteomes" id="UP001183604"/>
    </source>
</evidence>
<accession>A0ABU2ANE6</accession>
<gene>
    <name evidence="1" type="ORF">J2S69_002434</name>
</gene>
<comment type="caution">
    <text evidence="1">The sequence shown here is derived from an EMBL/GenBank/DDBJ whole genome shotgun (WGS) entry which is preliminary data.</text>
</comment>
<proteinExistence type="predicted"/>
<sequence>MSPDSLRARRIGTRLIAAAVWKRLQPAVQRRRVVDAAQRRAMTRYPSPSPQDI</sequence>
<organism evidence="1 2">
    <name type="scientific">Glycomyces lechevalierae</name>
    <dbReference type="NCBI Taxonomy" id="256034"/>
    <lineage>
        <taxon>Bacteria</taxon>
        <taxon>Bacillati</taxon>
        <taxon>Actinomycetota</taxon>
        <taxon>Actinomycetes</taxon>
        <taxon>Glycomycetales</taxon>
        <taxon>Glycomycetaceae</taxon>
        <taxon>Glycomyces</taxon>
    </lineage>
</organism>